<dbReference type="EMBL" id="KN835076">
    <property type="protein sequence ID" value="KIK49717.1"/>
    <property type="molecule type" value="Genomic_DNA"/>
</dbReference>
<evidence type="ECO:0000313" key="4">
    <source>
        <dbReference type="Proteomes" id="UP000053593"/>
    </source>
</evidence>
<keyword evidence="2" id="KW-0812">Transmembrane</keyword>
<keyword evidence="4" id="KW-1185">Reference proteome</keyword>
<dbReference type="Proteomes" id="UP000053593">
    <property type="component" value="Unassembled WGS sequence"/>
</dbReference>
<feature type="transmembrane region" description="Helical" evidence="2">
    <location>
        <begin position="119"/>
        <end position="137"/>
    </location>
</feature>
<protein>
    <submittedName>
        <fullName evidence="3">Uncharacterized protein</fullName>
    </submittedName>
</protein>
<evidence type="ECO:0000313" key="3">
    <source>
        <dbReference type="EMBL" id="KIK49717.1"/>
    </source>
</evidence>
<reference evidence="3 4" key="1">
    <citation type="submission" date="2014-04" db="EMBL/GenBank/DDBJ databases">
        <title>Evolutionary Origins and Diversification of the Mycorrhizal Mutualists.</title>
        <authorList>
            <consortium name="DOE Joint Genome Institute"/>
            <consortium name="Mycorrhizal Genomics Consortium"/>
            <person name="Kohler A."/>
            <person name="Kuo A."/>
            <person name="Nagy L.G."/>
            <person name="Floudas D."/>
            <person name="Copeland A."/>
            <person name="Barry K.W."/>
            <person name="Cichocki N."/>
            <person name="Veneault-Fourrey C."/>
            <person name="LaButti K."/>
            <person name="Lindquist E.A."/>
            <person name="Lipzen A."/>
            <person name="Lundell T."/>
            <person name="Morin E."/>
            <person name="Murat C."/>
            <person name="Riley R."/>
            <person name="Ohm R."/>
            <person name="Sun H."/>
            <person name="Tunlid A."/>
            <person name="Henrissat B."/>
            <person name="Grigoriev I.V."/>
            <person name="Hibbett D.S."/>
            <person name="Martin F."/>
        </authorList>
    </citation>
    <scope>NUCLEOTIDE SEQUENCE [LARGE SCALE GENOMIC DNA]</scope>
    <source>
        <strain evidence="3 4">FD-317 M1</strain>
    </source>
</reference>
<dbReference type="AlphaFoldDB" id="A0A0D0BVX9"/>
<proteinExistence type="predicted"/>
<name>A0A0D0BVX9_9AGAR</name>
<feature type="compositionally biased region" description="Low complexity" evidence="1">
    <location>
        <begin position="59"/>
        <end position="69"/>
    </location>
</feature>
<accession>A0A0D0BVX9</accession>
<gene>
    <name evidence="3" type="ORF">GYMLUDRAFT_253659</name>
</gene>
<feature type="region of interest" description="Disordered" evidence="1">
    <location>
        <begin position="59"/>
        <end position="90"/>
    </location>
</feature>
<organism evidence="3 4">
    <name type="scientific">Collybiopsis luxurians FD-317 M1</name>
    <dbReference type="NCBI Taxonomy" id="944289"/>
    <lineage>
        <taxon>Eukaryota</taxon>
        <taxon>Fungi</taxon>
        <taxon>Dikarya</taxon>
        <taxon>Basidiomycota</taxon>
        <taxon>Agaricomycotina</taxon>
        <taxon>Agaricomycetes</taxon>
        <taxon>Agaricomycetidae</taxon>
        <taxon>Agaricales</taxon>
        <taxon>Marasmiineae</taxon>
        <taxon>Omphalotaceae</taxon>
        <taxon>Collybiopsis</taxon>
        <taxon>Collybiopsis luxurians</taxon>
    </lineage>
</organism>
<evidence type="ECO:0000256" key="1">
    <source>
        <dbReference type="SAM" id="MobiDB-lite"/>
    </source>
</evidence>
<keyword evidence="2" id="KW-0472">Membrane</keyword>
<keyword evidence="2" id="KW-1133">Transmembrane helix</keyword>
<evidence type="ECO:0000256" key="2">
    <source>
        <dbReference type="SAM" id="Phobius"/>
    </source>
</evidence>
<dbReference type="HOGENOM" id="CLU_1787067_0_0_1"/>
<sequence length="145" mass="16585">MTVERKLKLTPVSANTNIGNGDPQFLSQTTSTLSRFPLIRPHYQPTPFLLDSYSITIRSSKPSPVSSRKPTQETLETDSPQHAAACTPSNEGYLTTKGRKRVGWAHRNREGNLKMGRKCFLYIRMYEYFVYSIYYSFSSLTFELS</sequence>